<feature type="transmembrane region" description="Helical" evidence="1">
    <location>
        <begin position="45"/>
        <end position="77"/>
    </location>
</feature>
<feature type="transmembrane region" description="Helical" evidence="1">
    <location>
        <begin position="89"/>
        <end position="111"/>
    </location>
</feature>
<dbReference type="PANTHER" id="PTHR33219:SF14">
    <property type="entry name" value="PROTEIN COFACTOR ASSEMBLY OF COMPLEX C SUBUNIT B CCB3, CHLOROPLASTIC-RELATED"/>
    <property type="match status" value="1"/>
</dbReference>
<evidence type="ECO:0000256" key="1">
    <source>
        <dbReference type="SAM" id="Phobius"/>
    </source>
</evidence>
<reference evidence="2" key="1">
    <citation type="submission" date="2013-08" db="EMBL/GenBank/DDBJ databases">
        <authorList>
            <person name="Mendez C."/>
            <person name="Richter M."/>
            <person name="Ferrer M."/>
            <person name="Sanchez J."/>
        </authorList>
    </citation>
    <scope>NUCLEOTIDE SEQUENCE</scope>
</reference>
<evidence type="ECO:0008006" key="3">
    <source>
        <dbReference type="Google" id="ProtNLM"/>
    </source>
</evidence>
<comment type="caution">
    <text evidence="2">The sequence shown here is derived from an EMBL/GenBank/DDBJ whole genome shotgun (WGS) entry which is preliminary data.</text>
</comment>
<dbReference type="Pfam" id="PF02325">
    <property type="entry name" value="CCB3_YggT"/>
    <property type="match status" value="2"/>
</dbReference>
<dbReference type="PANTHER" id="PTHR33219">
    <property type="entry name" value="YLMG HOMOLOG PROTEIN 2, CHLOROPLASTIC"/>
    <property type="match status" value="1"/>
</dbReference>
<accession>T1CKZ7</accession>
<sequence>MLARLILQLSHADFRNPLCQAIVRLTNPLVLPLRRVLPPIGKVDTASVVAVVLVAAIEVAVVFALEGIVSVGPLAWLHEVALQIVRMLLQTYFFAIILYALLSFIAPGGYSPFQSVLASVCEPPLRPFRRIIPAIAGIDLSPLWACIVIEALLILLRN</sequence>
<evidence type="ECO:0000313" key="2">
    <source>
        <dbReference type="EMBL" id="EQD68434.1"/>
    </source>
</evidence>
<proteinExistence type="predicted"/>
<dbReference type="EMBL" id="AUZX01005295">
    <property type="protein sequence ID" value="EQD68434.1"/>
    <property type="molecule type" value="Genomic_DNA"/>
</dbReference>
<gene>
    <name evidence="2" type="ORF">B1A_07351</name>
</gene>
<reference evidence="2" key="2">
    <citation type="journal article" date="2014" name="ISME J.">
        <title>Microbial stratification in low pH oxic and suboxic macroscopic growths along an acid mine drainage.</title>
        <authorList>
            <person name="Mendez-Garcia C."/>
            <person name="Mesa V."/>
            <person name="Sprenger R.R."/>
            <person name="Richter M."/>
            <person name="Diez M.S."/>
            <person name="Solano J."/>
            <person name="Bargiela R."/>
            <person name="Golyshina O.V."/>
            <person name="Manteca A."/>
            <person name="Ramos J.L."/>
            <person name="Gallego J.R."/>
            <person name="Llorente I."/>
            <person name="Martins Dos Santos V.A."/>
            <person name="Jensen O.N."/>
            <person name="Pelaez A.I."/>
            <person name="Sanchez J."/>
            <person name="Ferrer M."/>
        </authorList>
    </citation>
    <scope>NUCLEOTIDE SEQUENCE</scope>
</reference>
<keyword evidence="1" id="KW-0472">Membrane</keyword>
<keyword evidence="1" id="KW-1133">Transmembrane helix</keyword>
<keyword evidence="1" id="KW-0812">Transmembrane</keyword>
<dbReference type="AlphaFoldDB" id="T1CKZ7"/>
<name>T1CKZ7_9ZZZZ</name>
<organism evidence="2">
    <name type="scientific">mine drainage metagenome</name>
    <dbReference type="NCBI Taxonomy" id="410659"/>
    <lineage>
        <taxon>unclassified sequences</taxon>
        <taxon>metagenomes</taxon>
        <taxon>ecological metagenomes</taxon>
    </lineage>
</organism>
<dbReference type="InterPro" id="IPR003425">
    <property type="entry name" value="CCB3/YggT"/>
</dbReference>
<dbReference type="GO" id="GO:0016020">
    <property type="term" value="C:membrane"/>
    <property type="evidence" value="ECO:0007669"/>
    <property type="project" value="InterPro"/>
</dbReference>
<feature type="transmembrane region" description="Helical" evidence="1">
    <location>
        <begin position="131"/>
        <end position="156"/>
    </location>
</feature>
<protein>
    <recommendedName>
        <fullName evidence="3">YGGT family protein</fullName>
    </recommendedName>
</protein>